<evidence type="ECO:0000313" key="6">
    <source>
        <dbReference type="EMBL" id="PPU95422.1"/>
    </source>
</evidence>
<dbReference type="Proteomes" id="UP000238261">
    <property type="component" value="Unassembled WGS sequence"/>
</dbReference>
<keyword evidence="2 5" id="KW-0812">Transmembrane</keyword>
<dbReference type="InterPro" id="IPR012451">
    <property type="entry name" value="DUF1656"/>
</dbReference>
<organism evidence="6 7">
    <name type="scientific">Xanthomonas hyacinthi</name>
    <dbReference type="NCBI Taxonomy" id="56455"/>
    <lineage>
        <taxon>Bacteria</taxon>
        <taxon>Pseudomonadati</taxon>
        <taxon>Pseudomonadota</taxon>
        <taxon>Gammaproteobacteria</taxon>
        <taxon>Lysobacterales</taxon>
        <taxon>Lysobacteraceae</taxon>
        <taxon>Xanthomonas</taxon>
    </lineage>
</organism>
<name>A0A2S7EQM6_9XANT</name>
<protein>
    <submittedName>
        <fullName evidence="6">DUF1656 domain-containing protein</fullName>
    </submittedName>
</protein>
<feature type="transmembrane region" description="Helical" evidence="5">
    <location>
        <begin position="6"/>
        <end position="29"/>
    </location>
</feature>
<reference evidence="7" key="1">
    <citation type="submission" date="2016-08" db="EMBL/GenBank/DDBJ databases">
        <authorList>
            <person name="Merda D."/>
            <person name="Briand M."/>
            <person name="Taghouti G."/>
            <person name="Carrere S."/>
            <person name="Gouzy J."/>
            <person name="Portier P."/>
            <person name="Jacques M.-A."/>
            <person name="Fischer-Le Saux M."/>
        </authorList>
    </citation>
    <scope>NUCLEOTIDE SEQUENCE [LARGE SCALE GENOMIC DNA]</scope>
    <source>
        <strain evidence="7">CFBP1156</strain>
    </source>
</reference>
<dbReference type="RefSeq" id="WP_104558950.1">
    <property type="nucleotide sequence ID" value="NZ_CP043476.1"/>
</dbReference>
<evidence type="ECO:0000256" key="2">
    <source>
        <dbReference type="ARBA" id="ARBA00022692"/>
    </source>
</evidence>
<evidence type="ECO:0000256" key="5">
    <source>
        <dbReference type="SAM" id="Phobius"/>
    </source>
</evidence>
<accession>A0A2S7EQM6</accession>
<dbReference type="Pfam" id="PF07869">
    <property type="entry name" value="DUF1656"/>
    <property type="match status" value="1"/>
</dbReference>
<keyword evidence="4 5" id="KW-0472">Membrane</keyword>
<evidence type="ECO:0000313" key="7">
    <source>
        <dbReference type="Proteomes" id="UP000238261"/>
    </source>
</evidence>
<evidence type="ECO:0000256" key="3">
    <source>
        <dbReference type="ARBA" id="ARBA00022989"/>
    </source>
</evidence>
<dbReference type="OrthoDB" id="7021192at2"/>
<dbReference type="AlphaFoldDB" id="A0A2S7EQM6"/>
<sequence>MLSEVAVAGIYLPPFFVYACIAVPLFLGLRFLLARSGLLRWVWHPALFEFAISLCLVSGLILYV</sequence>
<dbReference type="EMBL" id="MDEG01000028">
    <property type="protein sequence ID" value="PPU95422.1"/>
    <property type="molecule type" value="Genomic_DNA"/>
</dbReference>
<proteinExistence type="predicted"/>
<comment type="caution">
    <text evidence="6">The sequence shown here is derived from an EMBL/GenBank/DDBJ whole genome shotgun (WGS) entry which is preliminary data.</text>
</comment>
<evidence type="ECO:0000256" key="1">
    <source>
        <dbReference type="ARBA" id="ARBA00022475"/>
    </source>
</evidence>
<keyword evidence="3 5" id="KW-1133">Transmembrane helix</keyword>
<evidence type="ECO:0000256" key="4">
    <source>
        <dbReference type="ARBA" id="ARBA00023136"/>
    </source>
</evidence>
<gene>
    <name evidence="6" type="ORF">XhyaCFBP1156_18845</name>
</gene>
<keyword evidence="7" id="KW-1185">Reference proteome</keyword>
<keyword evidence="1" id="KW-1003">Cell membrane</keyword>
<feature type="transmembrane region" description="Helical" evidence="5">
    <location>
        <begin position="41"/>
        <end position="63"/>
    </location>
</feature>